<protein>
    <submittedName>
        <fullName evidence="2">Uncharacterized protein LOC104772369</fullName>
    </submittedName>
</protein>
<keyword evidence="1" id="KW-1185">Reference proteome</keyword>
<proteinExistence type="predicted"/>
<dbReference type="Pfam" id="PF04827">
    <property type="entry name" value="Plant_tran"/>
    <property type="match status" value="1"/>
</dbReference>
<dbReference type="InterPro" id="IPR006912">
    <property type="entry name" value="Harbinger_derived_prot"/>
</dbReference>
<accession>A0ABM0Y4F4</accession>
<dbReference type="PANTHER" id="PTHR47150">
    <property type="entry name" value="OS12G0169200 PROTEIN"/>
    <property type="match status" value="1"/>
</dbReference>
<reference evidence="1" key="1">
    <citation type="journal article" date="2014" name="Nat. Commun.">
        <title>The emerging biofuel crop Camelina sativa retains a highly undifferentiated hexaploid genome structure.</title>
        <authorList>
            <person name="Kagale S."/>
            <person name="Koh C."/>
            <person name="Nixon J."/>
            <person name="Bollina V."/>
            <person name="Clarke W.E."/>
            <person name="Tuteja R."/>
            <person name="Spillane C."/>
            <person name="Robinson S.J."/>
            <person name="Links M.G."/>
            <person name="Clarke C."/>
            <person name="Higgins E.E."/>
            <person name="Huebert T."/>
            <person name="Sharpe A.G."/>
            <person name="Parkin I.A."/>
        </authorList>
    </citation>
    <scope>NUCLEOTIDE SEQUENCE [LARGE SCALE GENOMIC DNA]</scope>
    <source>
        <strain evidence="1">cv. DH55</strain>
    </source>
</reference>
<dbReference type="PANTHER" id="PTHR47150:SF5">
    <property type="entry name" value="OS07G0546750 PROTEIN"/>
    <property type="match status" value="1"/>
</dbReference>
<dbReference type="RefSeq" id="XP_010495298.1">
    <property type="nucleotide sequence ID" value="XM_010496996.1"/>
</dbReference>
<sequence length="367" mass="42452">MDEAESSFMNAQARVYPPQPEVEFGFPKVCYCGGQPLLSTSYNRRFFTCGSIDDGEMHIHKWWDEAVMEEMREMGRQCEVLSLKVDNLALSSDYGSHMSDETEQKISRIEKEVFELGKIRNRFIIGFELIALVAIVDSNLIQEPIEPKKQIFIPRNREEGHNNIWNDYFSDTPTYPEYLFRRRFRMHRPLFMRIVQRLSTKVEYFRQSQDATGRASLSPIQKCTAAIRQLAYGTSSDTVDEYVRIGGSTARKCLHEFTAAIIQLFGDEYLRPWKGMYSRSTGEPTIVLEAVASYDLWIWYAFFGAPGTMNDLNILDGSNVFDDILNGKAPEVNYFVNGREYNLAYYLTDGIYPKWALLYNLSGYHKV</sequence>
<evidence type="ECO:0000313" key="1">
    <source>
        <dbReference type="Proteomes" id="UP000694864"/>
    </source>
</evidence>
<reference evidence="2" key="2">
    <citation type="submission" date="2025-08" db="UniProtKB">
        <authorList>
            <consortium name="RefSeq"/>
        </authorList>
    </citation>
    <scope>IDENTIFICATION</scope>
    <source>
        <tissue evidence="2">Leaf</tissue>
    </source>
</reference>
<organism evidence="1 2">
    <name type="scientific">Camelina sativa</name>
    <name type="common">False flax</name>
    <name type="synonym">Myagrum sativum</name>
    <dbReference type="NCBI Taxonomy" id="90675"/>
    <lineage>
        <taxon>Eukaryota</taxon>
        <taxon>Viridiplantae</taxon>
        <taxon>Streptophyta</taxon>
        <taxon>Embryophyta</taxon>
        <taxon>Tracheophyta</taxon>
        <taxon>Spermatophyta</taxon>
        <taxon>Magnoliopsida</taxon>
        <taxon>eudicotyledons</taxon>
        <taxon>Gunneridae</taxon>
        <taxon>Pentapetalae</taxon>
        <taxon>rosids</taxon>
        <taxon>malvids</taxon>
        <taxon>Brassicales</taxon>
        <taxon>Brassicaceae</taxon>
        <taxon>Camelineae</taxon>
        <taxon>Camelina</taxon>
    </lineage>
</organism>
<evidence type="ECO:0000313" key="2">
    <source>
        <dbReference type="RefSeq" id="XP_010495298.1"/>
    </source>
</evidence>
<gene>
    <name evidence="2" type="primary">LOC104772369</name>
</gene>
<name>A0ABM0Y4F4_CAMSA</name>
<dbReference type="GeneID" id="104772369"/>
<dbReference type="Proteomes" id="UP000694864">
    <property type="component" value="Chromosome 20"/>
</dbReference>